<proteinExistence type="predicted"/>
<dbReference type="CDD" id="cd01646">
    <property type="entry name" value="RT_Bac_retron_I"/>
    <property type="match status" value="1"/>
</dbReference>
<dbReference type="AlphaFoldDB" id="A0A317CDX4"/>
<dbReference type="PROSITE" id="PS50878">
    <property type="entry name" value="RT_POL"/>
    <property type="match status" value="1"/>
</dbReference>
<organism evidence="2 3">
    <name type="scientific">Leucothrix pacifica</name>
    <dbReference type="NCBI Taxonomy" id="1247513"/>
    <lineage>
        <taxon>Bacteria</taxon>
        <taxon>Pseudomonadati</taxon>
        <taxon>Pseudomonadota</taxon>
        <taxon>Gammaproteobacteria</taxon>
        <taxon>Thiotrichales</taxon>
        <taxon>Thiotrichaceae</taxon>
        <taxon>Leucothrix</taxon>
    </lineage>
</organism>
<evidence type="ECO:0000313" key="3">
    <source>
        <dbReference type="Proteomes" id="UP000245539"/>
    </source>
</evidence>
<dbReference type="EMBL" id="QGKM01000034">
    <property type="protein sequence ID" value="PWQ96736.1"/>
    <property type="molecule type" value="Genomic_DNA"/>
</dbReference>
<name>A0A317CDX4_9GAMM</name>
<feature type="domain" description="Reverse transcriptase" evidence="1">
    <location>
        <begin position="1"/>
        <end position="290"/>
    </location>
</feature>
<evidence type="ECO:0000313" key="2">
    <source>
        <dbReference type="EMBL" id="PWQ96736.1"/>
    </source>
</evidence>
<evidence type="ECO:0000259" key="1">
    <source>
        <dbReference type="PROSITE" id="PS50878"/>
    </source>
</evidence>
<dbReference type="Pfam" id="PF00078">
    <property type="entry name" value="RVT_1"/>
    <property type="match status" value="1"/>
</dbReference>
<dbReference type="Proteomes" id="UP000245539">
    <property type="component" value="Unassembled WGS sequence"/>
</dbReference>
<dbReference type="InterPro" id="IPR000477">
    <property type="entry name" value="RT_dom"/>
</dbReference>
<gene>
    <name evidence="2" type="ORF">DKW60_12055</name>
</gene>
<sequence>MSLTFFYETKRNIYRGLTRFNYFPNQRSGVSEIPPCITSRHFTPEICEAIAGLAETKPRRSKGYDVVEYKATRYNNVPRILSLIHPKAYALLAKHLHDNWDEFGFVSEGDHSIVKPRPHEDGRIIVMNYEDPFAKNSRINQISFGKKVLVQTDIANCFNSIYSHAVEWALIGFEEAKKRNKGTFSSDLDLYLRKTKRNETQGIAIGPASSSIVAELILSKIDDALIEKNFCFNRYVDDYTCYCETTEEADDFLLELGQQLAAYKLTLNIEKTKIIELPASTQDSWIIDLLGALPSRLSMGSTDEPKLTAAEVLTFINRAIDLVKTTPDGSVLKYALSIIIGQYDDRANIQVFELIMNLSWHYPILIPYLASFNPDDIEQVSDFEEKLSSIIIKNAKLKRSDGMAWPLHIFREHKITPSQDVVQAVIESKDCVSMVILNTLLEDQAIIVDFAKELLSQSLYEKDSYWLLLYQLYREKKIDNPYKEDQSEKKVFEILRDNQVNFIPQDNKETEAEAKCDEISIAPMVESFLGTEKEGDSQQSGVE</sequence>
<reference evidence="2 3" key="1">
    <citation type="submission" date="2018-05" db="EMBL/GenBank/DDBJ databases">
        <title>Leucothrix arctica sp. nov., isolated from Arctic seawater.</title>
        <authorList>
            <person name="Choi A."/>
            <person name="Baek K."/>
        </authorList>
    </citation>
    <scope>NUCLEOTIDE SEQUENCE [LARGE SCALE GENOMIC DNA]</scope>
    <source>
        <strain evidence="2 3">JCM 18388</strain>
    </source>
</reference>
<accession>A0A317CDX4</accession>
<keyword evidence="3" id="KW-1185">Reference proteome</keyword>
<dbReference type="OrthoDB" id="9793236at2"/>
<dbReference type="RefSeq" id="WP_109837906.1">
    <property type="nucleotide sequence ID" value="NZ_QGKM01000034.1"/>
</dbReference>
<dbReference type="NCBIfam" id="NF041749">
    <property type="entry name" value="Drt4"/>
    <property type="match status" value="1"/>
</dbReference>
<comment type="caution">
    <text evidence="2">The sequence shown here is derived from an EMBL/GenBank/DDBJ whole genome shotgun (WGS) entry which is preliminary data.</text>
</comment>
<protein>
    <recommendedName>
        <fullName evidence="1">Reverse transcriptase domain-containing protein</fullName>
    </recommendedName>
</protein>